<evidence type="ECO:0000313" key="4">
    <source>
        <dbReference type="Proteomes" id="UP000252530"/>
    </source>
</evidence>
<dbReference type="Proteomes" id="UP000252530">
    <property type="component" value="Unassembled WGS sequence"/>
</dbReference>
<reference evidence="3 4" key="1">
    <citation type="submission" date="2017-10" db="EMBL/GenBank/DDBJ databases">
        <title>Bifidobacterium xylocopum sp. nov. and Bifidobacterium aemilianum sp. nov., from the carpenter bee (Xylocopa violacea) digestive tract.</title>
        <authorList>
            <person name="Alberoni D."/>
            <person name="Baffoni L."/>
            <person name="Di Gioia D."/>
            <person name="Gaggia F."/>
            <person name="Biavati B."/>
        </authorList>
    </citation>
    <scope>NUCLEOTIDE SEQUENCE [LARGE SCALE GENOMIC DNA]</scope>
    <source>
        <strain evidence="3 4">XV10</strain>
    </source>
</reference>
<organism evidence="3 4">
    <name type="scientific">Bifidobacterium aemilianum</name>
    <dbReference type="NCBI Taxonomy" id="2493120"/>
    <lineage>
        <taxon>Bacteria</taxon>
        <taxon>Bacillati</taxon>
        <taxon>Actinomycetota</taxon>
        <taxon>Actinomycetes</taxon>
        <taxon>Bifidobacteriales</taxon>
        <taxon>Bifidobacteriaceae</taxon>
        <taxon>Bifidobacterium</taxon>
    </lineage>
</organism>
<dbReference type="PROSITE" id="PS51450">
    <property type="entry name" value="LRR"/>
    <property type="match status" value="3"/>
</dbReference>
<dbReference type="SUPFAM" id="SSF52058">
    <property type="entry name" value="L domain-like"/>
    <property type="match status" value="1"/>
</dbReference>
<comment type="caution">
    <text evidence="3">The sequence shown here is derived from an EMBL/GenBank/DDBJ whole genome shotgun (WGS) entry which is preliminary data.</text>
</comment>
<dbReference type="PANTHER" id="PTHR46652:SF3">
    <property type="entry name" value="LEUCINE-RICH REPEAT-CONTAINING PROTEIN 9"/>
    <property type="match status" value="1"/>
</dbReference>
<evidence type="ECO:0000256" key="2">
    <source>
        <dbReference type="ARBA" id="ARBA00022737"/>
    </source>
</evidence>
<evidence type="ECO:0000256" key="1">
    <source>
        <dbReference type="ARBA" id="ARBA00022614"/>
    </source>
</evidence>
<dbReference type="RefSeq" id="WP_113860318.1">
    <property type="nucleotide sequence ID" value="NZ_PDCG01000004.1"/>
</dbReference>
<accession>A0A366K7S6</accession>
<dbReference type="EMBL" id="PDCG01000004">
    <property type="protein sequence ID" value="RBP97714.1"/>
    <property type="molecule type" value="Genomic_DNA"/>
</dbReference>
<evidence type="ECO:0008006" key="5">
    <source>
        <dbReference type="Google" id="ProtNLM"/>
    </source>
</evidence>
<dbReference type="OrthoDB" id="3505502at2"/>
<dbReference type="InterPro" id="IPR050836">
    <property type="entry name" value="SDS22/Internalin_LRR"/>
</dbReference>
<proteinExistence type="predicted"/>
<dbReference type="InterPro" id="IPR001611">
    <property type="entry name" value="Leu-rich_rpt"/>
</dbReference>
<keyword evidence="4" id="KW-1185">Reference proteome</keyword>
<keyword evidence="1" id="KW-0433">Leucine-rich repeat</keyword>
<sequence length="268" mass="29312">MSSWLDPPGFTGFDLDHVNCLEDASGLAAMTNLWKLTLRDCFKLTDLEDASGLPNLPVLDISPSTFRPNWNDGSYVRHGSLYDLSPLAGLEHLTTLRLAGNQNTEIEPVASLTSLQSLDLTANRVSGLTPLSNLEHLTKLILPTNRIRDITPLTGLIEHHLKAPDLSDQCIRQVLMTAVESGQTLTLPMPLVGMPGERYALVAATATTWQWDNLVLGMSVMVRARVMPRPVPSSGNMRNQAFMPTDLPMICPEHLVAGPPSLARFGRV</sequence>
<keyword evidence="2" id="KW-0677">Repeat</keyword>
<dbReference type="InterPro" id="IPR032675">
    <property type="entry name" value="LRR_dom_sf"/>
</dbReference>
<dbReference type="AlphaFoldDB" id="A0A366K7S6"/>
<dbReference type="Gene3D" id="3.80.10.10">
    <property type="entry name" value="Ribonuclease Inhibitor"/>
    <property type="match status" value="1"/>
</dbReference>
<protein>
    <recommendedName>
        <fullName evidence="5">Leucine-rich repeat domain-containing protein</fullName>
    </recommendedName>
</protein>
<dbReference type="PANTHER" id="PTHR46652">
    <property type="entry name" value="LEUCINE-RICH REPEAT AND IQ DOMAIN-CONTAINING PROTEIN 1-RELATED"/>
    <property type="match status" value="1"/>
</dbReference>
<name>A0A366K7S6_9BIFI</name>
<evidence type="ECO:0000313" key="3">
    <source>
        <dbReference type="EMBL" id="RBP97714.1"/>
    </source>
</evidence>
<gene>
    <name evidence="3" type="ORF">CRD60_05635</name>
</gene>